<organism evidence="1 2">
    <name type="scientific">Aequorivita sublithincola (strain DSM 14238 / LMG 21431 / ACAM 643 / 9-3)</name>
    <dbReference type="NCBI Taxonomy" id="746697"/>
    <lineage>
        <taxon>Bacteria</taxon>
        <taxon>Pseudomonadati</taxon>
        <taxon>Bacteroidota</taxon>
        <taxon>Flavobacteriia</taxon>
        <taxon>Flavobacteriales</taxon>
        <taxon>Flavobacteriaceae</taxon>
        <taxon>Aequorivita</taxon>
    </lineage>
</organism>
<dbReference type="Proteomes" id="UP000006049">
    <property type="component" value="Chromosome"/>
</dbReference>
<reference evidence="1 2" key="1">
    <citation type="submission" date="2012-06" db="EMBL/GenBank/DDBJ databases">
        <title>The complete genome of Aequorivita sublithincola DSM 14238.</title>
        <authorList>
            <consortium name="US DOE Joint Genome Institute (JGI-PGF)"/>
            <person name="Lucas S."/>
            <person name="Copeland A."/>
            <person name="Lapidus A."/>
            <person name="Goodwin L."/>
            <person name="Pitluck S."/>
            <person name="Peters L."/>
            <person name="Munk A.C.C."/>
            <person name="Kyrpides N."/>
            <person name="Mavromatis K."/>
            <person name="Pagani I."/>
            <person name="Ivanova N."/>
            <person name="Ovchinnikova G."/>
            <person name="Zeytun A."/>
            <person name="Detter J.C."/>
            <person name="Han C."/>
            <person name="Land M."/>
            <person name="Hauser L."/>
            <person name="Markowitz V."/>
            <person name="Cheng J.-F."/>
            <person name="Hugenholtz P."/>
            <person name="Woyke T."/>
            <person name="Wu D."/>
            <person name="Tindall B."/>
            <person name="Faehnrich R."/>
            <person name="Brambilla E."/>
            <person name="Klenk H.-P."/>
            <person name="Eisen J.A."/>
        </authorList>
    </citation>
    <scope>NUCLEOTIDE SEQUENCE [LARGE SCALE GENOMIC DNA]</scope>
    <source>
        <strain evidence="2">DSM 14238 / LMG 21431 / ACAM 643 / 9-3</strain>
    </source>
</reference>
<dbReference type="AlphaFoldDB" id="I3YWF1"/>
<dbReference type="KEGG" id="asl:Aeqsu_1842"/>
<name>I3YWF1_AEQSU</name>
<dbReference type="InterPro" id="IPR018550">
    <property type="entry name" value="Lipid-A_deacylase-rel"/>
</dbReference>
<dbReference type="Pfam" id="PF09411">
    <property type="entry name" value="PagL"/>
    <property type="match status" value="1"/>
</dbReference>
<evidence type="ECO:0000313" key="2">
    <source>
        <dbReference type="Proteomes" id="UP000006049"/>
    </source>
</evidence>
<sequence>MRLLYFATMSRIALLVFFFTASFVFSQEKNSKNFFVDANCFYGTILRHNKDISHLVKAHPDGFIVGFNRKTYGTERWHQEYNYPDWGFSFVHQNAHYEVLGDNYGLYGHFNFYFLKRNLFFRIGQGIAYNTNPFDLETNFKNNAYGSQFLSSTYLMLNYNKQNLFKNFGIQAGIALVHYSNGNFKAPNSSTNAFTINVGVQYSVSNETSEYIFDSLPKKISEPIKYNFVLRGGLNESDYLNLGQHPFFVVSAFADKRLSYKSTLQLGADFFYLPFLKKEIEYLSIAFPSAGVEGDEDFKRVGVFAGHELRINDLAVVTQVGYYVYYPYDFEGRTYFRAGLKYYATDKLFGVITLKSHGAKVEGVEFGVGIRI</sequence>
<dbReference type="EMBL" id="CP003280">
    <property type="protein sequence ID" value="AFL81319.1"/>
    <property type="molecule type" value="Genomic_DNA"/>
</dbReference>
<evidence type="ECO:0000313" key="1">
    <source>
        <dbReference type="EMBL" id="AFL81319.1"/>
    </source>
</evidence>
<dbReference type="eggNOG" id="ENOG502Z8CE">
    <property type="taxonomic scope" value="Bacteria"/>
</dbReference>
<protein>
    <submittedName>
        <fullName evidence="1">Lipid A 3-O-deacylase (PagL)</fullName>
    </submittedName>
</protein>
<proteinExistence type="predicted"/>
<accession>I3YWF1</accession>
<dbReference type="HOGENOM" id="CLU_057487_0_0_10"/>
<dbReference type="Gene3D" id="2.40.160.20">
    <property type="match status" value="1"/>
</dbReference>
<keyword evidence="2" id="KW-1185">Reference proteome</keyword>
<dbReference type="STRING" id="746697.Aeqsu_1842"/>
<gene>
    <name evidence="1" type="ordered locus">Aeqsu_1842</name>
</gene>